<feature type="coiled-coil region" evidence="1">
    <location>
        <begin position="413"/>
        <end position="447"/>
    </location>
</feature>
<evidence type="ECO:0000256" key="2">
    <source>
        <dbReference type="SAM" id="Phobius"/>
    </source>
</evidence>
<dbReference type="EMBL" id="JAQIBC010000002">
    <property type="protein sequence ID" value="MDM5263230.1"/>
    <property type="molecule type" value="Genomic_DNA"/>
</dbReference>
<keyword evidence="2" id="KW-1133">Transmembrane helix</keyword>
<gene>
    <name evidence="6" type="ORF">PF327_03395</name>
</gene>
<dbReference type="InterPro" id="IPR035919">
    <property type="entry name" value="EAL_sf"/>
</dbReference>
<evidence type="ECO:0000259" key="5">
    <source>
        <dbReference type="PROSITE" id="PS50887"/>
    </source>
</evidence>
<feature type="transmembrane region" description="Helical" evidence="2">
    <location>
        <begin position="352"/>
        <end position="370"/>
    </location>
</feature>
<dbReference type="CDD" id="cd01949">
    <property type="entry name" value="GGDEF"/>
    <property type="match status" value="1"/>
</dbReference>
<sequence length="882" mass="102056">MFRKIFVVLLLSAVTSYATVTLTDETDKYDHFTLRYFYDESSTLGIHDIEKIECTKVIPNQFSQGYYSGTAWLKLNVTNHSDSKDYVLYFTEPFWSTLDLYTKMNDTWTIQKNGLKVSLQERSIQNYNPAYKLHILPGESVTYYIKGQTLSGHIGEFMIFTEDEFFRPNRIDITDIYIIYASILFIIILFSMYNLIVIKNRIFAYYIAYILSFIVFIAMKSGFYLEFGFPGWSQGLHVVGTIVVFFLVLFSGRFLELKTRMPMIDKLFRLSAAIFLLFALLISQDTPFACLAFNIYSSLFFTLLLVVAVKALYQGLIGARYYLIALIIYMPAMGMMTLTFNGLLDNTDINRYAFLVGSFIEIIFFTIILTNKYRELNLKKLQKQKILLKAKKSNQKFLETKIQQKTNDLLSINQQLLKKTQELEITKEQLTRDIQERTEAEKEIEKQKDILHHQANHDSLTGLPNRALFNIRLKQGIKKAKKQEKGLALFFIDLDKFKEINDSLGHDVGDRVLKIITAILKSSIRKEDTLARLAGDEFTIIMEDITYSEDVSKLGHAILNMFAKPIHVDEHVLYITSSIGISLYPQDANNEKDLLKYADTAMYRAKESGRNNFQFYRPEMTKHALEQMQMKTSLRQAIDNEEFIIHYQPQVDIATDTLVGIEALLRWQHPSKGLLTPKKFISLAEETGMILEIDDWVMHTTMKQVSKWYHDGLDPGKLALNISMRHLEAPNFIYRIQNTMDSYGFKPEWLELEITEGHMMKNAMEIINKLKQVSKLGINISIDDFGTGYSSLSLLKRLPINRLKIDKSFIEDIPEDEEDLTIINSIIALAKSLNLKVIAEGVETIEQINFLKSKKCKYVQGHYYFYPMSADELQEILLTNNE</sequence>
<evidence type="ECO:0000313" key="7">
    <source>
        <dbReference type="Proteomes" id="UP001169066"/>
    </source>
</evidence>
<dbReference type="InterPro" id="IPR011623">
    <property type="entry name" value="7TMR_DISM_rcpt_extracell_dom1"/>
</dbReference>
<dbReference type="SMART" id="SM00267">
    <property type="entry name" value="GGDEF"/>
    <property type="match status" value="1"/>
</dbReference>
<keyword evidence="3" id="KW-0732">Signal</keyword>
<dbReference type="RefSeq" id="WP_289401341.1">
    <property type="nucleotide sequence ID" value="NZ_JAQIBC010000002.1"/>
</dbReference>
<dbReference type="Pfam" id="PF07696">
    <property type="entry name" value="7TMR-DISMED2"/>
    <property type="match status" value="1"/>
</dbReference>
<feature type="transmembrane region" description="Helical" evidence="2">
    <location>
        <begin position="320"/>
        <end position="340"/>
    </location>
</feature>
<dbReference type="InterPro" id="IPR043128">
    <property type="entry name" value="Rev_trsase/Diguanyl_cyclase"/>
</dbReference>
<dbReference type="PANTHER" id="PTHR44757:SF2">
    <property type="entry name" value="BIOFILM ARCHITECTURE MAINTENANCE PROTEIN MBAA"/>
    <property type="match status" value="1"/>
</dbReference>
<feature type="domain" description="EAL" evidence="4">
    <location>
        <begin position="627"/>
        <end position="881"/>
    </location>
</feature>
<keyword evidence="2" id="KW-0812">Transmembrane</keyword>
<dbReference type="InterPro" id="IPR029787">
    <property type="entry name" value="Nucleotide_cyclase"/>
</dbReference>
<dbReference type="Gene3D" id="3.20.20.450">
    <property type="entry name" value="EAL domain"/>
    <property type="match status" value="1"/>
</dbReference>
<feature type="transmembrane region" description="Helical" evidence="2">
    <location>
        <begin position="203"/>
        <end position="223"/>
    </location>
</feature>
<keyword evidence="7" id="KW-1185">Reference proteome</keyword>
<feature type="transmembrane region" description="Helical" evidence="2">
    <location>
        <begin position="295"/>
        <end position="313"/>
    </location>
</feature>
<dbReference type="PANTHER" id="PTHR44757">
    <property type="entry name" value="DIGUANYLATE CYCLASE DGCP"/>
    <property type="match status" value="1"/>
</dbReference>
<dbReference type="Pfam" id="PF00990">
    <property type="entry name" value="GGDEF"/>
    <property type="match status" value="1"/>
</dbReference>
<dbReference type="InterPro" id="IPR052155">
    <property type="entry name" value="Biofilm_reg_signaling"/>
</dbReference>
<dbReference type="NCBIfam" id="TIGR00254">
    <property type="entry name" value="GGDEF"/>
    <property type="match status" value="1"/>
</dbReference>
<reference evidence="6" key="1">
    <citation type="submission" date="2023-01" db="EMBL/GenBank/DDBJ databases">
        <title>Sulfurovum sp. XTW-4 genome assembly.</title>
        <authorList>
            <person name="Wang J."/>
        </authorList>
    </citation>
    <scope>NUCLEOTIDE SEQUENCE</scope>
    <source>
        <strain evidence="6">XTW-4</strain>
    </source>
</reference>
<feature type="transmembrane region" description="Helical" evidence="2">
    <location>
        <begin position="235"/>
        <end position="255"/>
    </location>
</feature>
<evidence type="ECO:0000256" key="3">
    <source>
        <dbReference type="SAM" id="SignalP"/>
    </source>
</evidence>
<dbReference type="Pfam" id="PF07695">
    <property type="entry name" value="7TMR-DISM_7TM"/>
    <property type="match status" value="1"/>
</dbReference>
<dbReference type="PROSITE" id="PS50887">
    <property type="entry name" value="GGDEF"/>
    <property type="match status" value="1"/>
</dbReference>
<evidence type="ECO:0000313" key="6">
    <source>
        <dbReference type="EMBL" id="MDM5263230.1"/>
    </source>
</evidence>
<name>A0ABT7QQ52_9BACT</name>
<dbReference type="InterPro" id="IPR000160">
    <property type="entry name" value="GGDEF_dom"/>
</dbReference>
<dbReference type="PROSITE" id="PS50883">
    <property type="entry name" value="EAL"/>
    <property type="match status" value="1"/>
</dbReference>
<proteinExistence type="predicted"/>
<comment type="caution">
    <text evidence="6">The sequence shown here is derived from an EMBL/GenBank/DDBJ whole genome shotgun (WGS) entry which is preliminary data.</text>
</comment>
<dbReference type="Pfam" id="PF00563">
    <property type="entry name" value="EAL"/>
    <property type="match status" value="1"/>
</dbReference>
<dbReference type="InterPro" id="IPR011622">
    <property type="entry name" value="7TMR_DISM_rcpt_extracell_dom2"/>
</dbReference>
<keyword evidence="2" id="KW-0472">Membrane</keyword>
<evidence type="ECO:0000259" key="4">
    <source>
        <dbReference type="PROSITE" id="PS50883"/>
    </source>
</evidence>
<dbReference type="InterPro" id="IPR001633">
    <property type="entry name" value="EAL_dom"/>
</dbReference>
<feature type="domain" description="GGDEF" evidence="5">
    <location>
        <begin position="485"/>
        <end position="618"/>
    </location>
</feature>
<dbReference type="SUPFAM" id="SSF55073">
    <property type="entry name" value="Nucleotide cyclase"/>
    <property type="match status" value="1"/>
</dbReference>
<organism evidence="6 7">
    <name type="scientific">Sulfurovum xiamenensis</name>
    <dbReference type="NCBI Taxonomy" id="3019066"/>
    <lineage>
        <taxon>Bacteria</taxon>
        <taxon>Pseudomonadati</taxon>
        <taxon>Campylobacterota</taxon>
        <taxon>Epsilonproteobacteria</taxon>
        <taxon>Campylobacterales</taxon>
        <taxon>Sulfurovaceae</taxon>
        <taxon>Sulfurovum</taxon>
    </lineage>
</organism>
<protein>
    <submittedName>
        <fullName evidence="6">EAL domain-containing protein</fullName>
    </submittedName>
</protein>
<feature type="signal peptide" evidence="3">
    <location>
        <begin position="1"/>
        <end position="18"/>
    </location>
</feature>
<feature type="transmembrane region" description="Helical" evidence="2">
    <location>
        <begin position="177"/>
        <end position="196"/>
    </location>
</feature>
<keyword evidence="1" id="KW-0175">Coiled coil</keyword>
<dbReference type="Proteomes" id="UP001169066">
    <property type="component" value="Unassembled WGS sequence"/>
</dbReference>
<evidence type="ECO:0000256" key="1">
    <source>
        <dbReference type="SAM" id="Coils"/>
    </source>
</evidence>
<dbReference type="Gene3D" id="3.30.70.270">
    <property type="match status" value="1"/>
</dbReference>
<accession>A0ABT7QQ52</accession>
<dbReference type="CDD" id="cd01948">
    <property type="entry name" value="EAL"/>
    <property type="match status" value="1"/>
</dbReference>
<dbReference type="SUPFAM" id="SSF141868">
    <property type="entry name" value="EAL domain-like"/>
    <property type="match status" value="1"/>
</dbReference>
<dbReference type="Gene3D" id="2.60.40.2380">
    <property type="match status" value="1"/>
</dbReference>
<feature type="chain" id="PRO_5045565488" evidence="3">
    <location>
        <begin position="19"/>
        <end position="882"/>
    </location>
</feature>
<dbReference type="SMART" id="SM00052">
    <property type="entry name" value="EAL"/>
    <property type="match status" value="1"/>
</dbReference>